<accession>A0ABN9CQY4</accession>
<keyword evidence="2" id="KW-1185">Reference proteome</keyword>
<organism evidence="1 2">
    <name type="scientific">Staurois parvus</name>
    <dbReference type="NCBI Taxonomy" id="386267"/>
    <lineage>
        <taxon>Eukaryota</taxon>
        <taxon>Metazoa</taxon>
        <taxon>Chordata</taxon>
        <taxon>Craniata</taxon>
        <taxon>Vertebrata</taxon>
        <taxon>Euteleostomi</taxon>
        <taxon>Amphibia</taxon>
        <taxon>Batrachia</taxon>
        <taxon>Anura</taxon>
        <taxon>Neobatrachia</taxon>
        <taxon>Ranoidea</taxon>
        <taxon>Ranidae</taxon>
        <taxon>Staurois</taxon>
    </lineage>
</organism>
<dbReference type="EMBL" id="CATNWA010011919">
    <property type="protein sequence ID" value="CAI9562541.1"/>
    <property type="molecule type" value="Genomic_DNA"/>
</dbReference>
<proteinExistence type="predicted"/>
<reference evidence="1" key="1">
    <citation type="submission" date="2023-05" db="EMBL/GenBank/DDBJ databases">
        <authorList>
            <person name="Stuckert A."/>
        </authorList>
    </citation>
    <scope>NUCLEOTIDE SEQUENCE</scope>
</reference>
<evidence type="ECO:0000313" key="2">
    <source>
        <dbReference type="Proteomes" id="UP001162483"/>
    </source>
</evidence>
<dbReference type="Proteomes" id="UP001162483">
    <property type="component" value="Unassembled WGS sequence"/>
</dbReference>
<evidence type="ECO:0000313" key="1">
    <source>
        <dbReference type="EMBL" id="CAI9562541.1"/>
    </source>
</evidence>
<sequence>MRADSFEWTPVLQYMQRRSPCSFSENAARKGTLVPSTVALSSAGGVPLE</sequence>
<gene>
    <name evidence="1" type="ORF">SPARVUS_LOCUS5628471</name>
</gene>
<name>A0ABN9CQY4_9NEOB</name>
<comment type="caution">
    <text evidence="1">The sequence shown here is derived from an EMBL/GenBank/DDBJ whole genome shotgun (WGS) entry which is preliminary data.</text>
</comment>
<protein>
    <submittedName>
        <fullName evidence="1">Uncharacterized protein</fullName>
    </submittedName>
</protein>